<evidence type="ECO:0000313" key="4">
    <source>
        <dbReference type="Proteomes" id="UP000558488"/>
    </source>
</evidence>
<feature type="compositionally biased region" description="Low complexity" evidence="1">
    <location>
        <begin position="52"/>
        <end position="65"/>
    </location>
</feature>
<protein>
    <submittedName>
        <fullName evidence="3">Uncharacterized protein</fullName>
    </submittedName>
</protein>
<organism evidence="3 4">
    <name type="scientific">Pipistrellus kuhlii</name>
    <name type="common">Kuhl's pipistrelle</name>
    <dbReference type="NCBI Taxonomy" id="59472"/>
    <lineage>
        <taxon>Eukaryota</taxon>
        <taxon>Metazoa</taxon>
        <taxon>Chordata</taxon>
        <taxon>Craniata</taxon>
        <taxon>Vertebrata</taxon>
        <taxon>Euteleostomi</taxon>
        <taxon>Mammalia</taxon>
        <taxon>Eutheria</taxon>
        <taxon>Laurasiatheria</taxon>
        <taxon>Chiroptera</taxon>
        <taxon>Yangochiroptera</taxon>
        <taxon>Vespertilionidae</taxon>
        <taxon>Pipistrellus</taxon>
    </lineage>
</organism>
<evidence type="ECO:0000256" key="1">
    <source>
        <dbReference type="SAM" id="MobiDB-lite"/>
    </source>
</evidence>
<dbReference type="Proteomes" id="UP000558488">
    <property type="component" value="Unassembled WGS sequence"/>
</dbReference>
<evidence type="ECO:0000256" key="2">
    <source>
        <dbReference type="SAM" id="SignalP"/>
    </source>
</evidence>
<sequence>MNIFMVFSPLPFLPLVVQLNELHLCLRDQKLRLRLWSPERTDGGLQGPDATPGRQGLPRPQPQAQERAIPTASNPQPEGQVTSSSKPNPGHGAHQNVPFPLLAERSCLGNAMRNIGLSGLFSVIYEKNRDGHSGEG</sequence>
<dbReference type="EMBL" id="JACAGB010000005">
    <property type="protein sequence ID" value="KAF6363140.1"/>
    <property type="molecule type" value="Genomic_DNA"/>
</dbReference>
<name>A0A7J7YNR1_PIPKU</name>
<dbReference type="AlphaFoldDB" id="A0A7J7YNR1"/>
<keyword evidence="2" id="KW-0732">Signal</keyword>
<comment type="caution">
    <text evidence="3">The sequence shown here is derived from an EMBL/GenBank/DDBJ whole genome shotgun (WGS) entry which is preliminary data.</text>
</comment>
<feature type="compositionally biased region" description="Polar residues" evidence="1">
    <location>
        <begin position="71"/>
        <end position="87"/>
    </location>
</feature>
<feature type="region of interest" description="Disordered" evidence="1">
    <location>
        <begin position="37"/>
        <end position="97"/>
    </location>
</feature>
<reference evidence="3 4" key="1">
    <citation type="journal article" date="2020" name="Nature">
        <title>Six reference-quality genomes reveal evolution of bat adaptations.</title>
        <authorList>
            <person name="Jebb D."/>
            <person name="Huang Z."/>
            <person name="Pippel M."/>
            <person name="Hughes G.M."/>
            <person name="Lavrichenko K."/>
            <person name="Devanna P."/>
            <person name="Winkler S."/>
            <person name="Jermiin L.S."/>
            <person name="Skirmuntt E.C."/>
            <person name="Katzourakis A."/>
            <person name="Burkitt-Gray L."/>
            <person name="Ray D.A."/>
            <person name="Sullivan K.A.M."/>
            <person name="Roscito J.G."/>
            <person name="Kirilenko B.M."/>
            <person name="Davalos L.M."/>
            <person name="Corthals A.P."/>
            <person name="Power M.L."/>
            <person name="Jones G."/>
            <person name="Ransome R.D."/>
            <person name="Dechmann D.K.N."/>
            <person name="Locatelli A.G."/>
            <person name="Puechmaille S.J."/>
            <person name="Fedrigo O."/>
            <person name="Jarvis E.D."/>
            <person name="Hiller M."/>
            <person name="Vernes S.C."/>
            <person name="Myers E.W."/>
            <person name="Teeling E.C."/>
        </authorList>
    </citation>
    <scope>NUCLEOTIDE SEQUENCE [LARGE SCALE GENOMIC DNA]</scope>
    <source>
        <strain evidence="3">MPipKuh1</strain>
        <tissue evidence="3">Flight muscle</tissue>
    </source>
</reference>
<accession>A0A7J7YNR1</accession>
<feature type="chain" id="PRO_5029841713" evidence="2">
    <location>
        <begin position="19"/>
        <end position="136"/>
    </location>
</feature>
<keyword evidence="4" id="KW-1185">Reference proteome</keyword>
<gene>
    <name evidence="3" type="ORF">mPipKuh1_010137</name>
</gene>
<proteinExistence type="predicted"/>
<evidence type="ECO:0000313" key="3">
    <source>
        <dbReference type="EMBL" id="KAF6363140.1"/>
    </source>
</evidence>
<feature type="signal peptide" evidence="2">
    <location>
        <begin position="1"/>
        <end position="18"/>
    </location>
</feature>